<dbReference type="Pfam" id="PF02606">
    <property type="entry name" value="LpxK"/>
    <property type="match status" value="1"/>
</dbReference>
<evidence type="ECO:0000256" key="10">
    <source>
        <dbReference type="ARBA" id="ARBA00022840"/>
    </source>
</evidence>
<dbReference type="RefSeq" id="WP_015755682.1">
    <property type="nucleotide sequence ID" value="NC_013222.1"/>
</dbReference>
<evidence type="ECO:0000256" key="13">
    <source>
        <dbReference type="HAMAP-Rule" id="MF_00409"/>
    </source>
</evidence>
<feature type="binding site" evidence="13">
    <location>
        <begin position="47"/>
        <end position="54"/>
    </location>
    <ligand>
        <name>ATP</name>
        <dbReference type="ChEBI" id="CHEBI:30616"/>
    </ligand>
</feature>
<dbReference type="HOGENOM" id="CLU_038816_6_0_10"/>
<dbReference type="AlphaFoldDB" id="A4CPC5"/>
<dbReference type="GO" id="GO:0005524">
    <property type="term" value="F:ATP binding"/>
    <property type="evidence" value="ECO:0007669"/>
    <property type="project" value="UniProtKB-UniRule"/>
</dbReference>
<evidence type="ECO:0000313" key="14">
    <source>
        <dbReference type="EMBL" id="EAR14246.1"/>
    </source>
</evidence>
<keyword evidence="9 13" id="KW-0418">Kinase</keyword>
<dbReference type="GO" id="GO:0009245">
    <property type="term" value="P:lipid A biosynthetic process"/>
    <property type="evidence" value="ECO:0007669"/>
    <property type="project" value="UniProtKB-UniRule"/>
</dbReference>
<accession>A4CPC5</accession>
<keyword evidence="15" id="KW-1185">Reference proteome</keyword>
<evidence type="ECO:0000256" key="1">
    <source>
        <dbReference type="ARBA" id="ARBA00002274"/>
    </source>
</evidence>
<evidence type="ECO:0000256" key="3">
    <source>
        <dbReference type="ARBA" id="ARBA00012071"/>
    </source>
</evidence>
<dbReference type="GO" id="GO:0009244">
    <property type="term" value="P:lipopolysaccharide core region biosynthetic process"/>
    <property type="evidence" value="ECO:0007669"/>
    <property type="project" value="TreeGrafter"/>
</dbReference>
<evidence type="ECO:0000256" key="8">
    <source>
        <dbReference type="ARBA" id="ARBA00022741"/>
    </source>
</evidence>
<evidence type="ECO:0000256" key="6">
    <source>
        <dbReference type="ARBA" id="ARBA00022556"/>
    </source>
</evidence>
<name>A4CPC5_ROBBH</name>
<proteinExistence type="inferred from homology"/>
<reference evidence="14 15" key="1">
    <citation type="journal article" date="2009" name="J. Bacteriol.">
        <title>Complete genome sequence of Robiginitalea biformata HTCC2501.</title>
        <authorList>
            <person name="Oh H.M."/>
            <person name="Giovannoni S.J."/>
            <person name="Lee K."/>
            <person name="Ferriera S."/>
            <person name="Johnson J."/>
            <person name="Cho J.C."/>
        </authorList>
    </citation>
    <scope>NUCLEOTIDE SEQUENCE [LARGE SCALE GENOMIC DNA]</scope>
    <source>
        <strain evidence="15">ATCC BAA-864 / HTCC2501 / KCTC 12146</strain>
    </source>
</reference>
<dbReference type="EC" id="2.7.1.130" evidence="3 13"/>
<evidence type="ECO:0000256" key="7">
    <source>
        <dbReference type="ARBA" id="ARBA00022679"/>
    </source>
</evidence>
<dbReference type="UniPathway" id="UPA00359">
    <property type="reaction ID" value="UER00482"/>
</dbReference>
<organism evidence="14 15">
    <name type="scientific">Robiginitalea biformata (strain ATCC BAA-864 / DSM 15991 / KCTC 12146 / HTCC2501)</name>
    <dbReference type="NCBI Taxonomy" id="313596"/>
    <lineage>
        <taxon>Bacteria</taxon>
        <taxon>Pseudomonadati</taxon>
        <taxon>Bacteroidota</taxon>
        <taxon>Flavobacteriia</taxon>
        <taxon>Flavobacteriales</taxon>
        <taxon>Flavobacteriaceae</taxon>
        <taxon>Robiginitalea</taxon>
    </lineage>
</organism>
<protein>
    <recommendedName>
        <fullName evidence="4 13">Tetraacyldisaccharide 4'-kinase</fullName>
        <ecNumber evidence="3 13">2.7.1.130</ecNumber>
    </recommendedName>
    <alternativeName>
        <fullName evidence="12 13">Lipid A 4'-kinase</fullName>
    </alternativeName>
</protein>
<evidence type="ECO:0000256" key="5">
    <source>
        <dbReference type="ARBA" id="ARBA00022516"/>
    </source>
</evidence>
<dbReference type="KEGG" id="rbi:RB2501_02440"/>
<evidence type="ECO:0000256" key="12">
    <source>
        <dbReference type="ARBA" id="ARBA00029757"/>
    </source>
</evidence>
<dbReference type="STRING" id="313596.RB2501_02440"/>
<dbReference type="EMBL" id="CP001712">
    <property type="protein sequence ID" value="EAR14246.1"/>
    <property type="molecule type" value="Genomic_DNA"/>
</dbReference>
<dbReference type="HAMAP" id="MF_00409">
    <property type="entry name" value="LpxK"/>
    <property type="match status" value="1"/>
</dbReference>
<comment type="similarity">
    <text evidence="13">Belongs to the LpxK family.</text>
</comment>
<dbReference type="PANTHER" id="PTHR42724">
    <property type="entry name" value="TETRAACYLDISACCHARIDE 4'-KINASE"/>
    <property type="match status" value="1"/>
</dbReference>
<dbReference type="PANTHER" id="PTHR42724:SF1">
    <property type="entry name" value="TETRAACYLDISACCHARIDE 4'-KINASE, MITOCHONDRIAL-RELATED"/>
    <property type="match status" value="1"/>
</dbReference>
<evidence type="ECO:0000256" key="4">
    <source>
        <dbReference type="ARBA" id="ARBA00016436"/>
    </source>
</evidence>
<comment type="pathway">
    <text evidence="2 13">Glycolipid biosynthesis; lipid IV(A) biosynthesis; lipid IV(A) from (3R)-3-hydroxytetradecanoyl-[acyl-carrier-protein] and UDP-N-acetyl-alpha-D-glucosamine: step 6/6.</text>
</comment>
<dbReference type="Proteomes" id="UP000009049">
    <property type="component" value="Chromosome"/>
</dbReference>
<evidence type="ECO:0000256" key="11">
    <source>
        <dbReference type="ARBA" id="ARBA00023098"/>
    </source>
</evidence>
<keyword evidence="6 13" id="KW-0441">Lipid A biosynthesis</keyword>
<keyword evidence="8 13" id="KW-0547">Nucleotide-binding</keyword>
<dbReference type="eggNOG" id="COG1663">
    <property type="taxonomic scope" value="Bacteria"/>
</dbReference>
<keyword evidence="5 13" id="KW-0444">Lipid biosynthesis</keyword>
<sequence length="329" mass="36608">MEVIRKLLWPFSLVYAAAVWLRNQCYDRGWCASESFATPVLSIGNLSVGGTGKTPMVEWVLRRIGARRAAVLSRGYRRRSKGFVLAGPDTSADDLGDEPAQIALKFPKVAVAVDADRRRGIRKLTHLASPDLIILDDGHQHRKVRPSGAILLTCWGALYTDQGYLPGGDLRDHKSQARRAGIIAVTKCPELPDPETRAEITGRLQPDPGQRVVFARLAYSDVRDTEGRVVSPEELRKEPLTLVTGIANPEPLVRHLRSLGLVFEHLEFPDHHRFSPREIDALRSRKRILTTEKDAARLGSDLTGHWVIGVAHQFGEADEKVLLDFIDSL</sequence>
<dbReference type="GO" id="GO:0005886">
    <property type="term" value="C:plasma membrane"/>
    <property type="evidence" value="ECO:0007669"/>
    <property type="project" value="TreeGrafter"/>
</dbReference>
<keyword evidence="10 13" id="KW-0067">ATP-binding</keyword>
<gene>
    <name evidence="13" type="primary">lpxK</name>
    <name evidence="14" type="ordered locus">RB2501_02440</name>
</gene>
<comment type="catalytic activity">
    <reaction evidence="13">
        <text>a lipid A disaccharide + ATP = a lipid IVA + ADP + H(+)</text>
        <dbReference type="Rhea" id="RHEA:67840"/>
        <dbReference type="ChEBI" id="CHEBI:15378"/>
        <dbReference type="ChEBI" id="CHEBI:30616"/>
        <dbReference type="ChEBI" id="CHEBI:176343"/>
        <dbReference type="ChEBI" id="CHEBI:176425"/>
        <dbReference type="ChEBI" id="CHEBI:456216"/>
        <dbReference type="EC" id="2.7.1.130"/>
    </reaction>
</comment>
<dbReference type="InterPro" id="IPR003758">
    <property type="entry name" value="LpxK"/>
</dbReference>
<dbReference type="OrthoDB" id="9766423at2"/>
<keyword evidence="7 13" id="KW-0808">Transferase</keyword>
<comment type="function">
    <text evidence="1 13">Transfers the gamma-phosphate of ATP to the 4'-position of a tetraacyldisaccharide 1-phosphate intermediate (termed DS-1-P) to form tetraacyldisaccharide 1,4'-bis-phosphate (lipid IVA).</text>
</comment>
<dbReference type="SUPFAM" id="SSF52540">
    <property type="entry name" value="P-loop containing nucleoside triphosphate hydrolases"/>
    <property type="match status" value="1"/>
</dbReference>
<evidence type="ECO:0000256" key="9">
    <source>
        <dbReference type="ARBA" id="ARBA00022777"/>
    </source>
</evidence>
<dbReference type="NCBIfam" id="TIGR00682">
    <property type="entry name" value="lpxK"/>
    <property type="match status" value="1"/>
</dbReference>
<keyword evidence="11 13" id="KW-0443">Lipid metabolism</keyword>
<dbReference type="GO" id="GO:0009029">
    <property type="term" value="F:lipid-A 4'-kinase activity"/>
    <property type="evidence" value="ECO:0007669"/>
    <property type="project" value="UniProtKB-UniRule"/>
</dbReference>
<evidence type="ECO:0000256" key="2">
    <source>
        <dbReference type="ARBA" id="ARBA00004870"/>
    </source>
</evidence>
<dbReference type="InterPro" id="IPR027417">
    <property type="entry name" value="P-loop_NTPase"/>
</dbReference>
<evidence type="ECO:0000313" key="15">
    <source>
        <dbReference type="Proteomes" id="UP000009049"/>
    </source>
</evidence>